<dbReference type="Proteomes" id="UP000555828">
    <property type="component" value="Unassembled WGS sequence"/>
</dbReference>
<keyword evidence="2" id="KW-1185">Reference proteome</keyword>
<accession>A0A841GR24</accession>
<name>A0A841GR24_9BACT</name>
<evidence type="ECO:0000313" key="1">
    <source>
        <dbReference type="EMBL" id="MBB6061898.1"/>
    </source>
</evidence>
<organism evidence="1 2">
    <name type="scientific">Thermosipho japonicus</name>
    <dbReference type="NCBI Taxonomy" id="90323"/>
    <lineage>
        <taxon>Bacteria</taxon>
        <taxon>Thermotogati</taxon>
        <taxon>Thermotogota</taxon>
        <taxon>Thermotogae</taxon>
        <taxon>Thermotogales</taxon>
        <taxon>Fervidobacteriaceae</taxon>
        <taxon>Thermosipho</taxon>
    </lineage>
</organism>
<reference evidence="1 2" key="1">
    <citation type="submission" date="2020-08" db="EMBL/GenBank/DDBJ databases">
        <title>Genomic Encyclopedia of Type Strains, Phase IV (KMG-IV): sequencing the most valuable type-strain genomes for metagenomic binning, comparative biology and taxonomic classification.</title>
        <authorList>
            <person name="Goeker M."/>
        </authorList>
    </citation>
    <scope>NUCLEOTIDE SEQUENCE [LARGE SCALE GENOMIC DNA]</scope>
    <source>
        <strain evidence="1 2">DSM 13481</strain>
    </source>
</reference>
<sequence>MKHTCKNCKYFAMIPNFWDGLCTRTGKIAWEKTAACKKFEMKENKVEKKGKEQKDKN</sequence>
<dbReference type="AlphaFoldDB" id="A0A841GR24"/>
<protein>
    <submittedName>
        <fullName evidence="1">Uncharacterized protein</fullName>
    </submittedName>
</protein>
<proteinExistence type="predicted"/>
<dbReference type="RefSeq" id="WP_184618646.1">
    <property type="nucleotide sequence ID" value="NZ_JACHEX010000001.1"/>
</dbReference>
<evidence type="ECO:0000313" key="2">
    <source>
        <dbReference type="Proteomes" id="UP000555828"/>
    </source>
</evidence>
<comment type="caution">
    <text evidence="1">The sequence shown here is derived from an EMBL/GenBank/DDBJ whole genome shotgun (WGS) entry which is preliminary data.</text>
</comment>
<gene>
    <name evidence="1" type="ORF">HNP65_000320</name>
</gene>
<dbReference type="EMBL" id="JACHEX010000001">
    <property type="protein sequence ID" value="MBB6061898.1"/>
    <property type="molecule type" value="Genomic_DNA"/>
</dbReference>